<keyword evidence="6 9" id="KW-1133">Transmembrane helix</keyword>
<keyword evidence="9 10" id="KW-0496">Mitochondrion</keyword>
<accession>A0A6B9WD40</accession>
<dbReference type="Gene3D" id="1.20.58.1610">
    <property type="entry name" value="NADH:ubiquinone/plastoquinone oxidoreductase, chain 3"/>
    <property type="match status" value="1"/>
</dbReference>
<feature type="transmembrane region" description="Helical" evidence="9">
    <location>
        <begin position="82"/>
        <end position="103"/>
    </location>
</feature>
<sequence length="111" mass="12999">MLFILVLLIPSLVYLTFMILSGALPYDKENSSPFECGFDQFMTSRSPFSLRFFKISMIFLIFDVEVTLVLPMVLNDNQLNSSFFFSSYIMLIIILFGLLYEWYLGSLNWMK</sequence>
<dbReference type="GO" id="GO:0031966">
    <property type="term" value="C:mitochondrial membrane"/>
    <property type="evidence" value="ECO:0007669"/>
    <property type="project" value="UniProtKB-SubCell"/>
</dbReference>
<keyword evidence="5 9" id="KW-0812">Transmembrane</keyword>
<geneLocation type="mitochondrion" evidence="10"/>
<organism evidence="10">
    <name type="scientific">Quadristernoseta cf. intermedia XFX-2019</name>
    <dbReference type="NCBI Taxonomy" id="2695871"/>
    <lineage>
        <taxon>Eukaryota</taxon>
        <taxon>Metazoa</taxon>
        <taxon>Ecdysozoa</taxon>
        <taxon>Arthropoda</taxon>
        <taxon>Chelicerata</taxon>
        <taxon>Arachnida</taxon>
        <taxon>Acari</taxon>
        <taxon>Parasitiformes</taxon>
        <taxon>Mesostigmata</taxon>
        <taxon>Antennophorina</taxon>
        <taxon>Celaenopsoidea</taxon>
        <taxon>Diplogyniidae</taxon>
        <taxon>Quadristernoseta</taxon>
    </lineage>
</organism>
<dbReference type="AlphaFoldDB" id="A0A6B9WD40"/>
<dbReference type="Pfam" id="PF00507">
    <property type="entry name" value="Oxidored_q4"/>
    <property type="match status" value="1"/>
</dbReference>
<dbReference type="PANTHER" id="PTHR11058:SF9">
    <property type="entry name" value="NADH-UBIQUINONE OXIDOREDUCTASE CHAIN 3"/>
    <property type="match status" value="1"/>
</dbReference>
<dbReference type="GO" id="GO:0008137">
    <property type="term" value="F:NADH dehydrogenase (ubiquinone) activity"/>
    <property type="evidence" value="ECO:0007669"/>
    <property type="project" value="UniProtKB-UniRule"/>
</dbReference>
<comment type="catalytic activity">
    <reaction evidence="8 9">
        <text>a ubiquinone + NADH + 5 H(+)(in) = a ubiquinol + NAD(+) + 4 H(+)(out)</text>
        <dbReference type="Rhea" id="RHEA:29091"/>
        <dbReference type="Rhea" id="RHEA-COMP:9565"/>
        <dbReference type="Rhea" id="RHEA-COMP:9566"/>
        <dbReference type="ChEBI" id="CHEBI:15378"/>
        <dbReference type="ChEBI" id="CHEBI:16389"/>
        <dbReference type="ChEBI" id="CHEBI:17976"/>
        <dbReference type="ChEBI" id="CHEBI:57540"/>
        <dbReference type="ChEBI" id="CHEBI:57945"/>
        <dbReference type="EC" id="7.1.1.2"/>
    </reaction>
</comment>
<evidence type="ECO:0000256" key="3">
    <source>
        <dbReference type="ARBA" id="ARBA00021007"/>
    </source>
</evidence>
<name>A0A6B9WD40_9ACAR</name>
<feature type="transmembrane region" description="Helical" evidence="9">
    <location>
        <begin position="49"/>
        <end position="70"/>
    </location>
</feature>
<dbReference type="InterPro" id="IPR038430">
    <property type="entry name" value="NDAH_ubi_oxred_su3_sf"/>
</dbReference>
<dbReference type="EC" id="7.1.1.2" evidence="9"/>
<dbReference type="PANTHER" id="PTHR11058">
    <property type="entry name" value="NADH-UBIQUINONE OXIDOREDUCTASE CHAIN 3"/>
    <property type="match status" value="1"/>
</dbReference>
<keyword evidence="9" id="KW-0830">Ubiquinone</keyword>
<keyword evidence="9" id="KW-0679">Respiratory chain</keyword>
<dbReference type="EMBL" id="MK270521">
    <property type="protein sequence ID" value="QHQ98463.1"/>
    <property type="molecule type" value="Genomic_DNA"/>
</dbReference>
<keyword evidence="7 9" id="KW-0472">Membrane</keyword>
<evidence type="ECO:0000256" key="5">
    <source>
        <dbReference type="ARBA" id="ARBA00022692"/>
    </source>
</evidence>
<keyword evidence="9" id="KW-0520">NAD</keyword>
<gene>
    <name evidence="10" type="primary">nad3</name>
</gene>
<evidence type="ECO:0000256" key="6">
    <source>
        <dbReference type="ARBA" id="ARBA00022989"/>
    </source>
</evidence>
<dbReference type="InterPro" id="IPR000440">
    <property type="entry name" value="NADH_UbQ/plastoQ_OxRdtase_su3"/>
</dbReference>
<evidence type="ECO:0000256" key="1">
    <source>
        <dbReference type="ARBA" id="ARBA00004370"/>
    </source>
</evidence>
<dbReference type="GO" id="GO:0030964">
    <property type="term" value="C:NADH dehydrogenase complex"/>
    <property type="evidence" value="ECO:0007669"/>
    <property type="project" value="TreeGrafter"/>
</dbReference>
<evidence type="ECO:0000256" key="2">
    <source>
        <dbReference type="ARBA" id="ARBA00008472"/>
    </source>
</evidence>
<reference evidence="10" key="1">
    <citation type="journal article" date="2019" name="Zool. Scr.">
        <title>Mitochondrial genome reorganization characterizes various lineages of mesostigmatid mites (Acari: Parasitiformes).</title>
        <authorList>
            <person name="Li W.-N."/>
            <person name="Shao R."/>
            <person name="Zhang Q."/>
            <person name="Deng W."/>
            <person name="Xue X.-F."/>
        </authorList>
    </citation>
    <scope>NUCLEOTIDE SEQUENCE</scope>
</reference>
<keyword evidence="9" id="KW-1278">Translocase</keyword>
<proteinExistence type="inferred from homology"/>
<evidence type="ECO:0000256" key="8">
    <source>
        <dbReference type="ARBA" id="ARBA00049551"/>
    </source>
</evidence>
<comment type="function">
    <text evidence="9">Core subunit of the mitochondrial membrane respiratory chain NADH dehydrogenase (Complex I) which catalyzes electron transfer from NADH through the respiratory chain, using ubiquinone as an electron acceptor. Essential for the catalytic activity of complex I.</text>
</comment>
<keyword evidence="9" id="KW-0249">Electron transport</keyword>
<keyword evidence="4 9" id="KW-0813">Transport</keyword>
<comment type="subcellular location">
    <subcellularLocation>
        <location evidence="1">Membrane</location>
    </subcellularLocation>
    <subcellularLocation>
        <location evidence="9">Mitochondrion membrane</location>
        <topology evidence="9">Multi-pass membrane protein</topology>
    </subcellularLocation>
</comment>
<evidence type="ECO:0000256" key="9">
    <source>
        <dbReference type="RuleBase" id="RU003640"/>
    </source>
</evidence>
<evidence type="ECO:0000313" key="10">
    <source>
        <dbReference type="EMBL" id="QHQ98463.1"/>
    </source>
</evidence>
<comment type="similarity">
    <text evidence="2 9">Belongs to the complex I subunit 3 family.</text>
</comment>
<evidence type="ECO:0000256" key="7">
    <source>
        <dbReference type="ARBA" id="ARBA00023136"/>
    </source>
</evidence>
<evidence type="ECO:0000256" key="4">
    <source>
        <dbReference type="ARBA" id="ARBA00022448"/>
    </source>
</evidence>
<protein>
    <recommendedName>
        <fullName evidence="3 9">NADH-ubiquinone oxidoreductase chain 3</fullName>
        <ecNumber evidence="9">7.1.1.2</ecNumber>
    </recommendedName>
</protein>